<dbReference type="InterPro" id="IPR000719">
    <property type="entry name" value="Prot_kinase_dom"/>
</dbReference>
<dbReference type="SMART" id="SM00220">
    <property type="entry name" value="S_TKc"/>
    <property type="match status" value="1"/>
</dbReference>
<evidence type="ECO:0000259" key="6">
    <source>
        <dbReference type="PROSITE" id="PS50011"/>
    </source>
</evidence>
<evidence type="ECO:0000313" key="7">
    <source>
        <dbReference type="EMBL" id="MDC7716885.1"/>
    </source>
</evidence>
<dbReference type="PANTHER" id="PTHR43671">
    <property type="entry name" value="SERINE/THREONINE-PROTEIN KINASE NEK"/>
    <property type="match status" value="1"/>
</dbReference>
<dbReference type="PANTHER" id="PTHR43671:SF13">
    <property type="entry name" value="SERINE_THREONINE-PROTEIN KINASE NEK2"/>
    <property type="match status" value="1"/>
</dbReference>
<dbReference type="Proteomes" id="UP001219956">
    <property type="component" value="Unassembled WGS sequence"/>
</dbReference>
<dbReference type="PROSITE" id="PS50011">
    <property type="entry name" value="PROTEIN_KINASE_DOM"/>
    <property type="match status" value="1"/>
</dbReference>
<reference evidence="7 8" key="1">
    <citation type="submission" date="2023-01" db="EMBL/GenBank/DDBJ databases">
        <title>Novel species of the genus Vogesella isolated from rivers.</title>
        <authorList>
            <person name="Lu H."/>
        </authorList>
    </citation>
    <scope>NUCLEOTIDE SEQUENCE [LARGE SCALE GENOMIC DNA]</scope>
    <source>
        <strain evidence="7 8">DC21W</strain>
    </source>
</reference>
<dbReference type="InterPro" id="IPR050660">
    <property type="entry name" value="NEK_Ser/Thr_kinase"/>
</dbReference>
<protein>
    <recommendedName>
        <fullName evidence="1">non-specific serine/threonine protein kinase</fullName>
        <ecNumber evidence="1">2.7.11.1</ecNumber>
    </recommendedName>
</protein>
<dbReference type="CDD" id="cd14014">
    <property type="entry name" value="STKc_PknB_like"/>
    <property type="match status" value="1"/>
</dbReference>
<sequence>MDTTQSKQRALPVGTRLEDYTVVRSLSSGGFSEVYLALDQYDRKYAIKEYLPLSMTGRRGKSDVTVLNELDREAFKLGLKCFFEEARILAAIQHPNIVRVSNFFRANQTVYMVMDYTEGRPLAKEIELSPQGIAEPRLRRLFAELIGGLREVHLQHLLHLDIKPANIYLRRNGTPVLLDFGAARQTLGRVQHLASMFTPGYAAPEQYDSQAKLGPWTDIYALGACMYMAMGGDKLPSADLRLKQDKVVPASKAFARYYSPALLALVDDCLGLDPLTRLASLSEMQKRLRDKNYVTPEPPRGVAAWLGRLIGR</sequence>
<dbReference type="InterPro" id="IPR008271">
    <property type="entry name" value="Ser/Thr_kinase_AS"/>
</dbReference>
<keyword evidence="8" id="KW-1185">Reference proteome</keyword>
<dbReference type="EMBL" id="JAQQLF010000007">
    <property type="protein sequence ID" value="MDC7716885.1"/>
    <property type="molecule type" value="Genomic_DNA"/>
</dbReference>
<dbReference type="Pfam" id="PF00069">
    <property type="entry name" value="Pkinase"/>
    <property type="match status" value="1"/>
</dbReference>
<evidence type="ECO:0000256" key="2">
    <source>
        <dbReference type="ARBA" id="ARBA00022679"/>
    </source>
</evidence>
<dbReference type="RefSeq" id="WP_272751262.1">
    <property type="nucleotide sequence ID" value="NZ_JAQQLF010000007.1"/>
</dbReference>
<dbReference type="PROSITE" id="PS00108">
    <property type="entry name" value="PROTEIN_KINASE_ST"/>
    <property type="match status" value="1"/>
</dbReference>
<evidence type="ECO:0000256" key="3">
    <source>
        <dbReference type="ARBA" id="ARBA00022741"/>
    </source>
</evidence>
<feature type="domain" description="Protein kinase" evidence="6">
    <location>
        <begin position="20"/>
        <end position="294"/>
    </location>
</feature>
<keyword evidence="4 7" id="KW-0418">Kinase</keyword>
<evidence type="ECO:0000256" key="1">
    <source>
        <dbReference type="ARBA" id="ARBA00012513"/>
    </source>
</evidence>
<name>A0ABT5IX64_9NEIS</name>
<dbReference type="EC" id="2.7.11.1" evidence="1"/>
<gene>
    <name evidence="7" type="ORF">PQU95_06610</name>
</gene>
<evidence type="ECO:0000256" key="4">
    <source>
        <dbReference type="ARBA" id="ARBA00022777"/>
    </source>
</evidence>
<keyword evidence="2" id="KW-0808">Transferase</keyword>
<keyword evidence="5" id="KW-0067">ATP-binding</keyword>
<dbReference type="Gene3D" id="1.10.510.10">
    <property type="entry name" value="Transferase(Phosphotransferase) domain 1"/>
    <property type="match status" value="1"/>
</dbReference>
<dbReference type="SUPFAM" id="SSF56112">
    <property type="entry name" value="Protein kinase-like (PK-like)"/>
    <property type="match status" value="1"/>
</dbReference>
<evidence type="ECO:0000313" key="8">
    <source>
        <dbReference type="Proteomes" id="UP001219956"/>
    </source>
</evidence>
<organism evidence="7 8">
    <name type="scientific">Vogesella aquatica</name>
    <dbReference type="NCBI Taxonomy" id="2984206"/>
    <lineage>
        <taxon>Bacteria</taxon>
        <taxon>Pseudomonadati</taxon>
        <taxon>Pseudomonadota</taxon>
        <taxon>Betaproteobacteria</taxon>
        <taxon>Neisseriales</taxon>
        <taxon>Chromobacteriaceae</taxon>
        <taxon>Vogesella</taxon>
    </lineage>
</organism>
<proteinExistence type="predicted"/>
<dbReference type="GO" id="GO:0016301">
    <property type="term" value="F:kinase activity"/>
    <property type="evidence" value="ECO:0007669"/>
    <property type="project" value="UniProtKB-KW"/>
</dbReference>
<dbReference type="InterPro" id="IPR011009">
    <property type="entry name" value="Kinase-like_dom_sf"/>
</dbReference>
<keyword evidence="3" id="KW-0547">Nucleotide-binding</keyword>
<comment type="caution">
    <text evidence="7">The sequence shown here is derived from an EMBL/GenBank/DDBJ whole genome shotgun (WGS) entry which is preliminary data.</text>
</comment>
<evidence type="ECO:0000256" key="5">
    <source>
        <dbReference type="ARBA" id="ARBA00022840"/>
    </source>
</evidence>
<accession>A0ABT5IX64</accession>